<evidence type="ECO:0000256" key="1">
    <source>
        <dbReference type="SAM" id="SignalP"/>
    </source>
</evidence>
<gene>
    <name evidence="2" type="ORF">CLUMA_CG008493</name>
</gene>
<organism evidence="2 3">
    <name type="scientific">Clunio marinus</name>
    <dbReference type="NCBI Taxonomy" id="568069"/>
    <lineage>
        <taxon>Eukaryota</taxon>
        <taxon>Metazoa</taxon>
        <taxon>Ecdysozoa</taxon>
        <taxon>Arthropoda</taxon>
        <taxon>Hexapoda</taxon>
        <taxon>Insecta</taxon>
        <taxon>Pterygota</taxon>
        <taxon>Neoptera</taxon>
        <taxon>Endopterygota</taxon>
        <taxon>Diptera</taxon>
        <taxon>Nematocera</taxon>
        <taxon>Chironomoidea</taxon>
        <taxon>Chironomidae</taxon>
        <taxon>Clunio</taxon>
    </lineage>
</organism>
<feature type="chain" id="PRO_5012294804" evidence="1">
    <location>
        <begin position="25"/>
        <end position="124"/>
    </location>
</feature>
<keyword evidence="3" id="KW-1185">Reference proteome</keyword>
<keyword evidence="1" id="KW-0732">Signal</keyword>
<dbReference type="Proteomes" id="UP000183832">
    <property type="component" value="Unassembled WGS sequence"/>
</dbReference>
<dbReference type="AlphaFoldDB" id="A0A1J1I3U0"/>
<reference evidence="2 3" key="1">
    <citation type="submission" date="2015-04" db="EMBL/GenBank/DDBJ databases">
        <authorList>
            <person name="Syromyatnikov M.Y."/>
            <person name="Popov V.N."/>
        </authorList>
    </citation>
    <scope>NUCLEOTIDE SEQUENCE [LARGE SCALE GENOMIC DNA]</scope>
</reference>
<protein>
    <submittedName>
        <fullName evidence="2">CLUMA_CG008493, isoform A</fullName>
    </submittedName>
</protein>
<proteinExistence type="predicted"/>
<dbReference type="OrthoDB" id="6366777at2759"/>
<name>A0A1J1I3U0_9DIPT</name>
<accession>A0A1J1I3U0</accession>
<evidence type="ECO:0000313" key="2">
    <source>
        <dbReference type="EMBL" id="CRK95007.1"/>
    </source>
</evidence>
<dbReference type="EMBL" id="CVRI01000040">
    <property type="protein sequence ID" value="CRK95007.1"/>
    <property type="molecule type" value="Genomic_DNA"/>
</dbReference>
<sequence>MSQKSVLIVLTIAIMLVMTTESEAKRIGCASFGHSCYGGHGKRSDPLLTVQDIDTSEQQPAIPMIRLLQRRFAYQQEAPPPSTEVAEREKEVKFLILTVLNDVITEAYKKASTPSTDQDAANSV</sequence>
<evidence type="ECO:0000313" key="3">
    <source>
        <dbReference type="Proteomes" id="UP000183832"/>
    </source>
</evidence>
<feature type="signal peptide" evidence="1">
    <location>
        <begin position="1"/>
        <end position="24"/>
    </location>
</feature>